<organism evidence="3 4">
    <name type="scientific">Adineta steineri</name>
    <dbReference type="NCBI Taxonomy" id="433720"/>
    <lineage>
        <taxon>Eukaryota</taxon>
        <taxon>Metazoa</taxon>
        <taxon>Spiralia</taxon>
        <taxon>Gnathifera</taxon>
        <taxon>Rotifera</taxon>
        <taxon>Eurotatoria</taxon>
        <taxon>Bdelloidea</taxon>
        <taxon>Adinetida</taxon>
        <taxon>Adinetidae</taxon>
        <taxon>Adineta</taxon>
    </lineage>
</organism>
<evidence type="ECO:0000313" key="4">
    <source>
        <dbReference type="Proteomes" id="UP000663832"/>
    </source>
</evidence>
<name>A0A816EDS4_9BILA</name>
<dbReference type="SUPFAM" id="SSF55464">
    <property type="entry name" value="Origin of replication-binding domain, RBD-like"/>
    <property type="match status" value="1"/>
</dbReference>
<accession>A0A816EDS4</accession>
<dbReference type="SUPFAM" id="SSF52540">
    <property type="entry name" value="P-loop containing nucleoside triphosphate hydrolases"/>
    <property type="match status" value="1"/>
</dbReference>
<sequence length="626" mass="72673">MANLPINQIEQVNEDKSSSSIHNNPSRRYNLDNIDLDDSPIKTVPYRFQAGSIIDPMTFQRVLNEVMNKETQKEQQAQNLHEQTGDDDDDDDDDDNDMITDTNANLFNERQFDEELERDLQNLSQVIQTNQPMNDNLASDMIDQLSQVLRVPTTFTNRMTTVGDNNDQANSPSHLTEHDIPMIYYGHLNRQNIAEEFQFNLQPTPTLSNDRFNAKSFAITSWTDVSKDLVMQYIKRDFGLGKIQYICISEEIGEVSHRRHLHIQVIFTDKINRRKPFVDDVTQTHCNYQVTGNDIAWNAYMKKGGNYIEFGSFRSLRQHNDQIQQLLSASSTSAPVISTRAMTARAKTEQRQQQNKEIARQAFTLAATNVYQAMDYIMQVMPDKFLPHSSWYLSTFNFINGRKQQHIRETDEVYKENLWPDSFPQCTPQLKEVVNRWIRHHFPRTTRAKCLILIGPTGTGKTSFALSLPGYVNYFKERWNLDSWHDYARYSVYDDIPWDEFLSLNYPKKKGLLSQNGKLNATDKYRRTVEINVRQPAIVLLNPEDAGSLTREPRTAEEQQSAKYWKKRAIVYIMGPDEYFNQRQRRTTDSTQSQSSSNSSIGANEPRLGDPDEFEKARRHREAAKK</sequence>
<evidence type="ECO:0008006" key="5">
    <source>
        <dbReference type="Google" id="ProtNLM"/>
    </source>
</evidence>
<evidence type="ECO:0000313" key="3">
    <source>
        <dbReference type="EMBL" id="CAF1646482.1"/>
    </source>
</evidence>
<gene>
    <name evidence="2" type="ORF">BJG266_LOCUS43562</name>
    <name evidence="3" type="ORF">QVE165_LOCUS60496</name>
</gene>
<dbReference type="EMBL" id="CAJNOI010003170">
    <property type="protein sequence ID" value="CAF1508106.1"/>
    <property type="molecule type" value="Genomic_DNA"/>
</dbReference>
<reference evidence="3" key="1">
    <citation type="submission" date="2021-02" db="EMBL/GenBank/DDBJ databases">
        <authorList>
            <person name="Nowell W R."/>
        </authorList>
    </citation>
    <scope>NUCLEOTIDE SEQUENCE</scope>
</reference>
<dbReference type="AlphaFoldDB" id="A0A816EDS4"/>
<dbReference type="Proteomes" id="UP000663832">
    <property type="component" value="Unassembled WGS sequence"/>
</dbReference>
<keyword evidence="4" id="KW-1185">Reference proteome</keyword>
<dbReference type="OrthoDB" id="9994567at2759"/>
<dbReference type="EMBL" id="CAJNOM010003518">
    <property type="protein sequence ID" value="CAF1646482.1"/>
    <property type="molecule type" value="Genomic_DNA"/>
</dbReference>
<feature type="compositionally biased region" description="Basic and acidic residues" evidence="1">
    <location>
        <begin position="607"/>
        <end position="616"/>
    </location>
</feature>
<feature type="compositionally biased region" description="Low complexity" evidence="1">
    <location>
        <begin position="589"/>
        <end position="600"/>
    </location>
</feature>
<feature type="compositionally biased region" description="Polar residues" evidence="1">
    <location>
        <begin position="18"/>
        <end position="27"/>
    </location>
</feature>
<feature type="compositionally biased region" description="Polar residues" evidence="1">
    <location>
        <begin position="1"/>
        <end position="11"/>
    </location>
</feature>
<feature type="compositionally biased region" description="Basic residues" evidence="1">
    <location>
        <begin position="617"/>
        <end position="626"/>
    </location>
</feature>
<dbReference type="InterPro" id="IPR027417">
    <property type="entry name" value="P-loop_NTPase"/>
</dbReference>
<evidence type="ECO:0000256" key="1">
    <source>
        <dbReference type="SAM" id="MobiDB-lite"/>
    </source>
</evidence>
<protein>
    <recommendedName>
        <fullName evidence="5">Replication-associated protein</fullName>
    </recommendedName>
</protein>
<feature type="region of interest" description="Disordered" evidence="1">
    <location>
        <begin position="1"/>
        <end position="33"/>
    </location>
</feature>
<proteinExistence type="predicted"/>
<feature type="region of interest" description="Disordered" evidence="1">
    <location>
        <begin position="584"/>
        <end position="626"/>
    </location>
</feature>
<dbReference type="Proteomes" id="UP000663877">
    <property type="component" value="Unassembled WGS sequence"/>
</dbReference>
<feature type="compositionally biased region" description="Acidic residues" evidence="1">
    <location>
        <begin position="85"/>
        <end position="98"/>
    </location>
</feature>
<feature type="region of interest" description="Disordered" evidence="1">
    <location>
        <begin position="70"/>
        <end position="106"/>
    </location>
</feature>
<dbReference type="Gene3D" id="3.40.1310.20">
    <property type="match status" value="1"/>
</dbReference>
<evidence type="ECO:0000313" key="2">
    <source>
        <dbReference type="EMBL" id="CAF1508106.1"/>
    </source>
</evidence>
<comment type="caution">
    <text evidence="3">The sequence shown here is derived from an EMBL/GenBank/DDBJ whole genome shotgun (WGS) entry which is preliminary data.</text>
</comment>